<dbReference type="EMBL" id="HG722823">
    <property type="protein sequence ID" value="CDJ63533.1"/>
    <property type="molecule type" value="Genomic_DNA"/>
</dbReference>
<name>U6MKF5_9EIME</name>
<dbReference type="VEuPathDB" id="ToxoDB:ENH_00045270"/>
<protein>
    <submittedName>
        <fullName evidence="2">Uncharacterized protein</fullName>
    </submittedName>
</protein>
<dbReference type="GeneID" id="25474683"/>
<proteinExistence type="predicted"/>
<organism evidence="2 3">
    <name type="scientific">Eimeria necatrix</name>
    <dbReference type="NCBI Taxonomy" id="51315"/>
    <lineage>
        <taxon>Eukaryota</taxon>
        <taxon>Sar</taxon>
        <taxon>Alveolata</taxon>
        <taxon>Apicomplexa</taxon>
        <taxon>Conoidasida</taxon>
        <taxon>Coccidia</taxon>
        <taxon>Eucoccidiorida</taxon>
        <taxon>Eimeriorina</taxon>
        <taxon>Eimeriidae</taxon>
        <taxon>Eimeria</taxon>
    </lineage>
</organism>
<feature type="compositionally biased region" description="Basic and acidic residues" evidence="1">
    <location>
        <begin position="54"/>
        <end position="67"/>
    </location>
</feature>
<accession>U6MKF5</accession>
<reference evidence="2" key="1">
    <citation type="submission" date="2013-10" db="EMBL/GenBank/DDBJ databases">
        <title>Genomic analysis of the causative agents of coccidiosis in chickens.</title>
        <authorList>
            <person name="Reid A.J."/>
            <person name="Blake D."/>
            <person name="Billington K."/>
            <person name="Browne H."/>
            <person name="Dunn M."/>
            <person name="Hung S."/>
            <person name="Kawahara F."/>
            <person name="Miranda-Saavedra D."/>
            <person name="Mourier T."/>
            <person name="Nagra H."/>
            <person name="Otto T.D."/>
            <person name="Rawlings N."/>
            <person name="Sanchez A."/>
            <person name="Sanders M."/>
            <person name="Subramaniam C."/>
            <person name="Tay Y."/>
            <person name="Dear P."/>
            <person name="Doerig C."/>
            <person name="Gruber A."/>
            <person name="Parkinson J."/>
            <person name="Shirley M."/>
            <person name="Wan K.L."/>
            <person name="Berriman M."/>
            <person name="Tomley F."/>
            <person name="Pain A."/>
        </authorList>
    </citation>
    <scope>NUCLEOTIDE SEQUENCE [LARGE SCALE GENOMIC DNA]</scope>
    <source>
        <strain evidence="2">Houghton</strain>
    </source>
</reference>
<evidence type="ECO:0000313" key="2">
    <source>
        <dbReference type="EMBL" id="CDJ63533.1"/>
    </source>
</evidence>
<evidence type="ECO:0000256" key="1">
    <source>
        <dbReference type="SAM" id="MobiDB-lite"/>
    </source>
</evidence>
<dbReference type="RefSeq" id="XP_013440895.1">
    <property type="nucleotide sequence ID" value="XM_013585441.1"/>
</dbReference>
<gene>
    <name evidence="2" type="ORF">ENH_00045270</name>
</gene>
<reference evidence="2" key="2">
    <citation type="submission" date="2013-10" db="EMBL/GenBank/DDBJ databases">
        <authorList>
            <person name="Aslett M."/>
        </authorList>
    </citation>
    <scope>NUCLEOTIDE SEQUENCE [LARGE SCALE GENOMIC DNA]</scope>
    <source>
        <strain evidence="2">Houghton</strain>
    </source>
</reference>
<evidence type="ECO:0000313" key="3">
    <source>
        <dbReference type="Proteomes" id="UP000030754"/>
    </source>
</evidence>
<keyword evidence="3" id="KW-1185">Reference proteome</keyword>
<dbReference type="Proteomes" id="UP000030754">
    <property type="component" value="Unassembled WGS sequence"/>
</dbReference>
<sequence length="205" mass="21947">MVTAAAAACIAALGSWQLLNLASRFLRNSATLHRIAEAKVYGPFHSLDATMKPPVDEGKDSDRDTPSHSKKNRNKKGSLSSRRNSGSLNSTETSTDGLSNGRGQQNRSGPRVPEIELNGPKESGITSGKFTPAEKSRGGGLRGRNSNKGVNRHPGAPNDGAPGDFEEPLIARANKGRNGSRPCSSFKLSHGRSFVLIFVEQRRND</sequence>
<dbReference type="AlphaFoldDB" id="U6MKF5"/>
<feature type="region of interest" description="Disordered" evidence="1">
    <location>
        <begin position="46"/>
        <end position="168"/>
    </location>
</feature>
<feature type="compositionally biased region" description="Low complexity" evidence="1">
    <location>
        <begin position="77"/>
        <end position="90"/>
    </location>
</feature>
<feature type="compositionally biased region" description="Polar residues" evidence="1">
    <location>
        <begin position="91"/>
        <end position="108"/>
    </location>
</feature>